<accession>A0A6J6J0T2</accession>
<gene>
    <name evidence="1" type="ORF">UFOPK2032_00569</name>
</gene>
<dbReference type="PANTHER" id="PTHR37507">
    <property type="entry name" value="SPORULATION PROTEIN YDCC"/>
    <property type="match status" value="1"/>
</dbReference>
<dbReference type="EMBL" id="CAEZVM010000015">
    <property type="protein sequence ID" value="CAB4630617.1"/>
    <property type="molecule type" value="Genomic_DNA"/>
</dbReference>
<evidence type="ECO:0000313" key="1">
    <source>
        <dbReference type="EMBL" id="CAB4630617.1"/>
    </source>
</evidence>
<dbReference type="SUPFAM" id="SSF89392">
    <property type="entry name" value="Prokaryotic lipoproteins and lipoprotein localization factors"/>
    <property type="match status" value="1"/>
</dbReference>
<proteinExistence type="predicted"/>
<name>A0A6J6J0T2_9ZZZZ</name>
<dbReference type="InterPro" id="IPR052944">
    <property type="entry name" value="Sporulation_related"/>
</dbReference>
<protein>
    <submittedName>
        <fullName evidence="1">Unannotated protein</fullName>
    </submittedName>
</protein>
<dbReference type="InterPro" id="IPR029046">
    <property type="entry name" value="LolA/LolB/LppX"/>
</dbReference>
<sequence length="412" mass="44694">MKISKRWAPAALVAAMITAGTIALPMQANAVDLPDLTPKQVMLLMDGEIQGFSGTIVKTSDLGLPELQLSSMMNEDMIKEMEEKLPEGFEDFVPTLIEQNIVTQAVELISGTHKIRVYASNEGARVQILDTMSQRDFIVNKDEFWFYDSRKATAITGSIDMQINQAEAEKAQLDAEAKLAEYAAQIQLDISNPEAVADYLMDRIGQSTTVSVGKDHRIAGRTAYQLIAQPNASNSLIESVVISVDSETGMALDVKVYSVEQAEPAFQVGFESISFAVPSASTFSFTPPTGTTVENFEAPADLQAELETLKAQGSDMTEEELLAYKAELEAKYADQAKPEVIGEGWESVIHLSAIPTEVPMSLLENELFADLMTNVAGGKVFSTPIMNVLITDSGEVYAGAVTIAFLQEVAAR</sequence>
<dbReference type="PANTHER" id="PTHR37507:SF2">
    <property type="entry name" value="SPORULATION PROTEIN YDCC"/>
    <property type="match status" value="1"/>
</dbReference>
<dbReference type="AlphaFoldDB" id="A0A6J6J0T2"/>
<dbReference type="Gene3D" id="2.50.20.10">
    <property type="entry name" value="Lipoprotein localisation LolA/LolB/LppX"/>
    <property type="match status" value="1"/>
</dbReference>
<reference evidence="1" key="1">
    <citation type="submission" date="2020-05" db="EMBL/GenBank/DDBJ databases">
        <authorList>
            <person name="Chiriac C."/>
            <person name="Salcher M."/>
            <person name="Ghai R."/>
            <person name="Kavagutti S V."/>
        </authorList>
    </citation>
    <scope>NUCLEOTIDE SEQUENCE</scope>
</reference>
<organism evidence="1">
    <name type="scientific">freshwater metagenome</name>
    <dbReference type="NCBI Taxonomy" id="449393"/>
    <lineage>
        <taxon>unclassified sequences</taxon>
        <taxon>metagenomes</taxon>
        <taxon>ecological metagenomes</taxon>
    </lineage>
</organism>